<evidence type="ECO:0000313" key="2">
    <source>
        <dbReference type="Proteomes" id="UP000239434"/>
    </source>
</evidence>
<sequence length="548" mass="59384">MTYLAIANKAGYGPGIWVVKDDAVNYLTTPYTSFGSFLFNSENQNISYVKEPWKRTLNAASVTADGYNDYIGNNMGGTATTCTRSIFRTTTSGTLRQYTPYAFPQTLFAGDAFIPMAEARLRDTVTGRISAANRVRNWVVNEQTNQHGVMTAYQFPNVLMQMTNFSGSGLWRGRMDPRFSGRPNAWVVKYGNGLNGSDAGNPSVVSEGTFSGNTFNAKEMVTVWWDLPANNAAIPKPSQPVVSGQEVLRLNSSGLVLARPGYTVDESYGRQRIIDSTRNPPLCIMAGETASIAVGGNAFVAAPPGISLSNDCVVEIMARVTGATQYVPALIISGYTPDFDVALTYSVASNGVTFYNDGQSALTVRYIVFGVDFRSPSTGGNQVMRRANDGVQDYIQIKNPGTSDTAPLPNDILIDTRFPMLQIAQEGFIQMAEFTEASDNAELGSACKTISFANAGFRPFLKYAVNFTGCILPPMFAQIYHYPEGSGAFNHRPTNQSAIAQVTDTSVKFYLAPGNPSDMTSSGGGAWSLNDTYPDPIGIRYYVFAIPL</sequence>
<name>A0A2S9INN4_9HYPH</name>
<gene>
    <name evidence="1" type="ORF">C5748_18505</name>
</gene>
<comment type="caution">
    <text evidence="1">The sequence shown here is derived from an EMBL/GenBank/DDBJ whole genome shotgun (WGS) entry which is preliminary data.</text>
</comment>
<organism evidence="1 2">
    <name type="scientific">Phyllobacterium phragmitis</name>
    <dbReference type="NCBI Taxonomy" id="2670329"/>
    <lineage>
        <taxon>Bacteria</taxon>
        <taxon>Pseudomonadati</taxon>
        <taxon>Pseudomonadota</taxon>
        <taxon>Alphaproteobacteria</taxon>
        <taxon>Hyphomicrobiales</taxon>
        <taxon>Phyllobacteriaceae</taxon>
        <taxon>Phyllobacterium</taxon>
    </lineage>
</organism>
<dbReference type="EMBL" id="PVBR01000014">
    <property type="protein sequence ID" value="PRD42140.1"/>
    <property type="molecule type" value="Genomic_DNA"/>
</dbReference>
<keyword evidence="2" id="KW-1185">Reference proteome</keyword>
<evidence type="ECO:0000313" key="1">
    <source>
        <dbReference type="EMBL" id="PRD42140.1"/>
    </source>
</evidence>
<dbReference type="RefSeq" id="WP_105743408.1">
    <property type="nucleotide sequence ID" value="NZ_PVBR01000014.1"/>
</dbReference>
<protein>
    <submittedName>
        <fullName evidence="1">Uncharacterized protein</fullName>
    </submittedName>
</protein>
<dbReference type="AlphaFoldDB" id="A0A2S9INN4"/>
<proteinExistence type="predicted"/>
<accession>A0A2S9INN4</accession>
<reference evidence="1 2" key="1">
    <citation type="submission" date="2018-02" db="EMBL/GenBank/DDBJ databases">
        <title>The draft genome of Phyllobacterium sp. 1N-3.</title>
        <authorList>
            <person name="Liu L."/>
            <person name="Li L."/>
            <person name="Zhang X."/>
            <person name="Wang T."/>
            <person name="Liang L."/>
        </authorList>
    </citation>
    <scope>NUCLEOTIDE SEQUENCE [LARGE SCALE GENOMIC DNA]</scope>
    <source>
        <strain evidence="1 2">1N-3</strain>
    </source>
</reference>
<dbReference type="Proteomes" id="UP000239434">
    <property type="component" value="Unassembled WGS sequence"/>
</dbReference>